<dbReference type="PANTHER" id="PTHR42785">
    <property type="entry name" value="DNA TOPOISOMERASE, TYPE IA, CORE"/>
    <property type="match status" value="1"/>
</dbReference>
<keyword evidence="7 10" id="KW-0799">Topoisomerase</keyword>
<evidence type="ECO:0000256" key="7">
    <source>
        <dbReference type="ARBA" id="ARBA00023029"/>
    </source>
</evidence>
<dbReference type="SUPFAM" id="SSF57783">
    <property type="entry name" value="Zinc beta-ribbon"/>
    <property type="match status" value="2"/>
</dbReference>
<gene>
    <name evidence="10" type="primary">topA</name>
    <name evidence="13" type="ORF">A2114_00030</name>
</gene>
<dbReference type="InterPro" id="IPR023405">
    <property type="entry name" value="Topo_IA_core_domain"/>
</dbReference>
<keyword evidence="8 10" id="KW-0238">DNA-binding</keyword>
<dbReference type="CDD" id="cd00186">
    <property type="entry name" value="TOP1Ac"/>
    <property type="match status" value="1"/>
</dbReference>
<dbReference type="Pfam" id="PF01131">
    <property type="entry name" value="Topoisom_bac"/>
    <property type="match status" value="1"/>
</dbReference>
<feature type="site" description="Interaction with DNA" evidence="10">
    <location>
        <position position="154"/>
    </location>
</feature>
<proteinExistence type="inferred from homology"/>
<keyword evidence="9 10" id="KW-0413">Isomerase</keyword>
<dbReference type="InterPro" id="IPR013497">
    <property type="entry name" value="Topo_IA_cen"/>
</dbReference>
<keyword evidence="4" id="KW-0863">Zinc-finger</keyword>
<feature type="domain" description="Toprim" evidence="11">
    <location>
        <begin position="3"/>
        <end position="114"/>
    </location>
</feature>
<dbReference type="InterPro" id="IPR034149">
    <property type="entry name" value="TOPRIM_TopoI"/>
</dbReference>
<dbReference type="Gene3D" id="3.30.65.10">
    <property type="entry name" value="Bacterial Topoisomerase I, domain 1"/>
    <property type="match status" value="3"/>
</dbReference>
<dbReference type="PANTHER" id="PTHR42785:SF1">
    <property type="entry name" value="DNA TOPOISOMERASE"/>
    <property type="match status" value="1"/>
</dbReference>
<comment type="function">
    <text evidence="10">Releases the supercoiling and torsional tension of DNA, which is introduced during the DNA replication and transcription, by transiently cleaving and rejoining one strand of the DNA duplex. Introduces a single-strand break via transesterification at a target site in duplex DNA. The scissile phosphodiester is attacked by the catalytic tyrosine of the enzyme, resulting in the formation of a DNA-(5'-phosphotyrosyl)-enzyme intermediate and the expulsion of a 3'-OH DNA strand. The free DNA strand then undergoes passage around the unbroken strand, thus removing DNA supercoils. Finally, in the religation step, the DNA 3'-OH attacks the covalent intermediate to expel the active-site tyrosine and restore the DNA phosphodiester backbone.</text>
</comment>
<dbReference type="InterPro" id="IPR013825">
    <property type="entry name" value="Topo_IA_cen_sub2"/>
</dbReference>
<dbReference type="InterPro" id="IPR028612">
    <property type="entry name" value="Topoisom_1_IA"/>
</dbReference>
<dbReference type="SMART" id="SM00436">
    <property type="entry name" value="TOP1Bc"/>
    <property type="match status" value="1"/>
</dbReference>
<dbReference type="Gene3D" id="1.10.460.10">
    <property type="entry name" value="Topoisomerase I, domain 2"/>
    <property type="match status" value="1"/>
</dbReference>
<keyword evidence="5" id="KW-0862">Zinc</keyword>
<dbReference type="PROSITE" id="PS00396">
    <property type="entry name" value="TOPO_IA_1"/>
    <property type="match status" value="1"/>
</dbReference>
<dbReference type="PROSITE" id="PS50880">
    <property type="entry name" value="TOPRIM"/>
    <property type="match status" value="1"/>
</dbReference>
<dbReference type="Gene3D" id="2.70.20.10">
    <property type="entry name" value="Topoisomerase I, domain 3"/>
    <property type="match status" value="1"/>
</dbReference>
<dbReference type="CDD" id="cd03363">
    <property type="entry name" value="TOPRIM_TopoIA_TopoI"/>
    <property type="match status" value="1"/>
</dbReference>
<dbReference type="PRINTS" id="PR00417">
    <property type="entry name" value="PRTPISMRASEI"/>
</dbReference>
<feature type="site" description="Interaction with DNA" evidence="10">
    <location>
        <position position="139"/>
    </location>
</feature>
<comment type="subunit">
    <text evidence="10">Monomer.</text>
</comment>
<accession>A0A1G2Q9E8</accession>
<dbReference type="InterPro" id="IPR005733">
    <property type="entry name" value="TopoI_bac-type"/>
</dbReference>
<keyword evidence="6" id="KW-0460">Magnesium</keyword>
<dbReference type="GO" id="GO:0006265">
    <property type="term" value="P:DNA topological change"/>
    <property type="evidence" value="ECO:0007669"/>
    <property type="project" value="UniProtKB-UniRule"/>
</dbReference>
<evidence type="ECO:0000256" key="2">
    <source>
        <dbReference type="ARBA" id="ARBA00009446"/>
    </source>
</evidence>
<evidence type="ECO:0000259" key="11">
    <source>
        <dbReference type="PROSITE" id="PS50880"/>
    </source>
</evidence>
<comment type="caution">
    <text evidence="13">The sequence shown here is derived from an EMBL/GenBank/DDBJ whole genome shotgun (WGS) entry which is preliminary data.</text>
</comment>
<comment type="catalytic activity">
    <reaction evidence="1 10">
        <text>ATP-independent breakage of single-stranded DNA, followed by passage and rejoining.</text>
        <dbReference type="EC" id="5.6.2.1"/>
    </reaction>
</comment>
<evidence type="ECO:0000256" key="4">
    <source>
        <dbReference type="ARBA" id="ARBA00022771"/>
    </source>
</evidence>
<dbReference type="Gene3D" id="3.40.50.140">
    <property type="match status" value="1"/>
</dbReference>
<dbReference type="SMART" id="SM00493">
    <property type="entry name" value="TOPRIM"/>
    <property type="match status" value="1"/>
</dbReference>
<dbReference type="Gene3D" id="1.10.290.10">
    <property type="entry name" value="Topoisomerase I, domain 4"/>
    <property type="match status" value="1"/>
</dbReference>
<evidence type="ECO:0000256" key="6">
    <source>
        <dbReference type="ARBA" id="ARBA00022842"/>
    </source>
</evidence>
<protein>
    <recommendedName>
        <fullName evidence="10">DNA topoisomerase 1</fullName>
        <ecNumber evidence="10">5.6.2.1</ecNumber>
    </recommendedName>
    <alternativeName>
        <fullName evidence="10">DNA topoisomerase I</fullName>
    </alternativeName>
</protein>
<dbReference type="InterPro" id="IPR006171">
    <property type="entry name" value="TOPRIM_dom"/>
</dbReference>
<organism evidence="13 14">
    <name type="scientific">Candidatus Vogelbacteria bacterium GWA1_51_14</name>
    <dbReference type="NCBI Taxonomy" id="1802435"/>
    <lineage>
        <taxon>Bacteria</taxon>
        <taxon>Candidatus Vogeliibacteriota</taxon>
    </lineage>
</organism>
<feature type="active site" description="O-(5'-phospho-DNA)-tyrosine intermediate" evidence="10">
    <location>
        <position position="283"/>
    </location>
</feature>
<dbReference type="HAMAP" id="MF_00952">
    <property type="entry name" value="Topoisom_1_prok"/>
    <property type="match status" value="1"/>
</dbReference>
<dbReference type="SMART" id="SM00437">
    <property type="entry name" value="TOP1Ac"/>
    <property type="match status" value="1"/>
</dbReference>
<feature type="site" description="Interaction with DNA" evidence="10">
    <location>
        <position position="138"/>
    </location>
</feature>
<dbReference type="STRING" id="1802435.A2114_00030"/>
<feature type="site" description="Interaction with DNA" evidence="10">
    <location>
        <position position="147"/>
    </location>
</feature>
<name>A0A1G2Q9E8_9BACT</name>
<evidence type="ECO:0000256" key="8">
    <source>
        <dbReference type="ARBA" id="ARBA00023125"/>
    </source>
</evidence>
<dbReference type="GO" id="GO:0003917">
    <property type="term" value="F:DNA topoisomerase type I (single strand cut, ATP-independent) activity"/>
    <property type="evidence" value="ECO:0007669"/>
    <property type="project" value="UniProtKB-UniRule"/>
</dbReference>
<feature type="domain" description="Topo IA-type catalytic" evidence="12">
    <location>
        <begin position="128"/>
        <end position="536"/>
    </location>
</feature>
<dbReference type="InterPro" id="IPR013826">
    <property type="entry name" value="Topo_IA_cen_sub3"/>
</dbReference>
<feature type="region of interest" description="Interaction with DNA" evidence="10">
    <location>
        <begin position="162"/>
        <end position="167"/>
    </location>
</feature>
<dbReference type="GO" id="GO:0008270">
    <property type="term" value="F:zinc ion binding"/>
    <property type="evidence" value="ECO:0007669"/>
    <property type="project" value="UniProtKB-KW"/>
</dbReference>
<feature type="site" description="Interaction with DNA" evidence="10">
    <location>
        <position position="285"/>
    </location>
</feature>
<sequence>MSKKLLIVESPAKAKTISKYLDGAYTVKASVGHIRDLPKSNKNAIDIEAGFIPHYEISKGKEKVVRELASLADKAEEVLLATDPDREGEAIAWHVAQALKLKNPKRVAFNEITKEAVQEAIKHPRKIDEDLKEAQEARRVLDRLFGYDLSGLIWTKLRYGLSAGRVQSPALRILVEREREIRAFIPEQFWVLTARLVGNTDEPVEFTCTIEPKTQAEADKIVAAGREAKWQVASVTESEIKRRARAPFTTSTLQQTASSRLGYSPSQTMRLAQKLYEAGHITYMRTDSTNLSELALSEIGETVKKEFGDNYWERQVFATKSKGAQEAHEAVRPSHASVRGAGASAQEKKLYELIRERALASQMKDAVLMRTAIIAKTSDEAMPEFKANGSRVLFDGWLRADPRARGEENLLPKLSEGEALRLKTLEAEGKETEPPHRYTEAGLVKELEKRGIGRPSTYAPTIKTIVDRGYVEKESRSLKPTETGEVVSTFLEEHFADYISDSFTAEMENELDGIAEGKLTYLKTLKDFYGPFTKLIKEKKKLDKITNLGDAPAGTKCPECGGPMIIKLSRSGKFYSCAKFPECTGALTMEGKVLEGPKDTGEPCPECGEGKLMEREGKYGPFIACSRYPKCKFIKNDESKEQPGDTGVACPVCKQGTMREKRGRFGLFYGCSNYPKCKHIIKSKPTGNLCPMCDALMMEGTKTIPERCSNKACPNHNPHKLNKDK</sequence>
<dbReference type="Pfam" id="PF01396">
    <property type="entry name" value="Zn_ribbon_Top1"/>
    <property type="match status" value="3"/>
</dbReference>
<feature type="site" description="Interaction with DNA" evidence="10">
    <location>
        <position position="33"/>
    </location>
</feature>
<evidence type="ECO:0000313" key="13">
    <source>
        <dbReference type="EMBL" id="OHA57187.1"/>
    </source>
</evidence>
<dbReference type="AlphaFoldDB" id="A0A1G2Q9E8"/>
<keyword evidence="3" id="KW-0479">Metal-binding</keyword>
<dbReference type="EMBL" id="MHTG01000019">
    <property type="protein sequence ID" value="OHA57187.1"/>
    <property type="molecule type" value="Genomic_DNA"/>
</dbReference>
<dbReference type="NCBIfam" id="TIGR01051">
    <property type="entry name" value="topA_bact"/>
    <property type="match status" value="1"/>
</dbReference>
<dbReference type="InterPro" id="IPR013824">
    <property type="entry name" value="Topo_IA_cen_sub1"/>
</dbReference>
<dbReference type="SUPFAM" id="SSF56712">
    <property type="entry name" value="Prokaryotic type I DNA topoisomerase"/>
    <property type="match status" value="1"/>
</dbReference>
<evidence type="ECO:0000256" key="1">
    <source>
        <dbReference type="ARBA" id="ARBA00000213"/>
    </source>
</evidence>
<evidence type="ECO:0000256" key="10">
    <source>
        <dbReference type="HAMAP-Rule" id="MF_00952"/>
    </source>
</evidence>
<evidence type="ECO:0000256" key="9">
    <source>
        <dbReference type="ARBA" id="ARBA00023235"/>
    </source>
</evidence>
<comment type="similarity">
    <text evidence="2 10">Belongs to the type IA topoisomerase family.</text>
</comment>
<dbReference type="GO" id="GO:0003677">
    <property type="term" value="F:DNA binding"/>
    <property type="evidence" value="ECO:0007669"/>
    <property type="project" value="UniProtKB-KW"/>
</dbReference>
<feature type="site" description="Interaction with DNA" evidence="10">
    <location>
        <position position="468"/>
    </location>
</feature>
<evidence type="ECO:0000256" key="3">
    <source>
        <dbReference type="ARBA" id="ARBA00022723"/>
    </source>
</evidence>
<dbReference type="InterPro" id="IPR013498">
    <property type="entry name" value="Topo_IA_Znf"/>
</dbReference>
<evidence type="ECO:0000259" key="12">
    <source>
        <dbReference type="PROSITE" id="PS52039"/>
    </source>
</evidence>
<evidence type="ECO:0000256" key="5">
    <source>
        <dbReference type="ARBA" id="ARBA00022833"/>
    </source>
</evidence>
<dbReference type="Pfam" id="PF01751">
    <property type="entry name" value="Toprim"/>
    <property type="match status" value="1"/>
</dbReference>
<dbReference type="PROSITE" id="PS52039">
    <property type="entry name" value="TOPO_IA_2"/>
    <property type="match status" value="1"/>
</dbReference>
<dbReference type="EC" id="5.6.2.1" evidence="10"/>
<reference evidence="13 14" key="1">
    <citation type="journal article" date="2016" name="Nat. Commun.">
        <title>Thousands of microbial genomes shed light on interconnected biogeochemical processes in an aquifer system.</title>
        <authorList>
            <person name="Anantharaman K."/>
            <person name="Brown C.T."/>
            <person name="Hug L.A."/>
            <person name="Sharon I."/>
            <person name="Castelle C.J."/>
            <person name="Probst A.J."/>
            <person name="Thomas B.C."/>
            <person name="Singh A."/>
            <person name="Wilkins M.J."/>
            <person name="Karaoz U."/>
            <person name="Brodie E.L."/>
            <person name="Williams K.H."/>
            <person name="Hubbard S.S."/>
            <person name="Banfield J.F."/>
        </authorList>
    </citation>
    <scope>NUCLEOTIDE SEQUENCE [LARGE SCALE GENOMIC DNA]</scope>
</reference>
<dbReference type="InterPro" id="IPR000380">
    <property type="entry name" value="Topo_IA"/>
</dbReference>
<dbReference type="Proteomes" id="UP000176494">
    <property type="component" value="Unassembled WGS sequence"/>
</dbReference>
<dbReference type="GO" id="GO:0005694">
    <property type="term" value="C:chromosome"/>
    <property type="evidence" value="ECO:0007669"/>
    <property type="project" value="InterPro"/>
</dbReference>
<evidence type="ECO:0000313" key="14">
    <source>
        <dbReference type="Proteomes" id="UP000176494"/>
    </source>
</evidence>
<feature type="site" description="Interaction with DNA" evidence="10">
    <location>
        <position position="142"/>
    </location>
</feature>
<dbReference type="InterPro" id="IPR023406">
    <property type="entry name" value="Topo_IA_AS"/>
</dbReference>
<dbReference type="InterPro" id="IPR003601">
    <property type="entry name" value="Topo_IA_2"/>
</dbReference>
<dbReference type="InterPro" id="IPR003602">
    <property type="entry name" value="Topo_IA_DNA-bd_dom"/>
</dbReference>